<keyword evidence="1" id="KW-1133">Transmembrane helix</keyword>
<reference evidence="2 3" key="1">
    <citation type="submission" date="2015-11" db="EMBL/GenBank/DDBJ databases">
        <authorList>
            <person name="Varghese N."/>
        </authorList>
    </citation>
    <scope>NUCLEOTIDE SEQUENCE [LARGE SCALE GENOMIC DNA]</scope>
    <source>
        <strain evidence="2 3">JGI-24</strain>
    </source>
</reference>
<evidence type="ECO:0000313" key="2">
    <source>
        <dbReference type="EMBL" id="CUS98430.1"/>
    </source>
</evidence>
<feature type="transmembrane region" description="Helical" evidence="1">
    <location>
        <begin position="354"/>
        <end position="381"/>
    </location>
</feature>
<feature type="transmembrane region" description="Helical" evidence="1">
    <location>
        <begin position="248"/>
        <end position="267"/>
    </location>
</feature>
<feature type="transmembrane region" description="Helical" evidence="1">
    <location>
        <begin position="388"/>
        <end position="406"/>
    </location>
</feature>
<evidence type="ECO:0000256" key="1">
    <source>
        <dbReference type="SAM" id="Phobius"/>
    </source>
</evidence>
<dbReference type="OrthoDB" id="9784444at2"/>
<name>A0A656D3G0_KRYT1</name>
<feature type="transmembrane region" description="Helical" evidence="1">
    <location>
        <begin position="119"/>
        <end position="138"/>
    </location>
</feature>
<feature type="transmembrane region" description="Helical" evidence="1">
    <location>
        <begin position="273"/>
        <end position="296"/>
    </location>
</feature>
<feature type="transmembrane region" description="Helical" evidence="1">
    <location>
        <begin position="167"/>
        <end position="187"/>
    </location>
</feature>
<dbReference type="Proteomes" id="UP000243065">
    <property type="component" value="Unassembled WGS sequence"/>
</dbReference>
<sequence>MIEVFAYIAKLYIGLALISYLMMKFRFWDECVGWGCFLKCLYRFLSILIVILFIAVKLKALDVFFIFSIFLLIAGVDFFLASKKARMKINFFKVGINQKIYDFLDGIINVKFKSVSLRLNFKIFTFILVFSLGLFLWMQVAIQSRSLFTIEQHSNLVKITSMLMNNYGYGIENFGVNSLCAFFSMILGVNQYVVLHLFGAFNFAILIAGVSFLTYKLSNDFFSVILSVSFFSFIVPILNFVSNPIEGSSFLLGLGWLLMVIGFWGDVGIIQKILGLIVAFFVDIFVGFTTATLVVLSELFKKFFESFRSDRVGAFKFILFVIFILLFLLGLEVYSRLSPEFGIKIYTLLSNSEVIAYSFDFLNVFILFIALTLLVEVFLWAKGEVESFKVFYGIFLCLLLIFTLASEKGLLSFLSFELFYPITLISSFVWLAYIIRKIFGRKKIFHDVFVVCVTVLLILNAFLHGGFKVESRIEPDEIVQVIQKIQKESLPFSLAIVSHRGSKSMVENWAWFMDWDYFVKIYILIKDIEKVYDVVYVIVPRQSSIDKIHPSFLPRIDNLEFMLDSACLNYKYGSSQIYFDGRDIKVYKLTKLKSD</sequence>
<accession>A0A656D3G0</accession>
<dbReference type="EMBL" id="CZVU01000012">
    <property type="protein sequence ID" value="CUS98430.1"/>
    <property type="molecule type" value="Genomic_DNA"/>
</dbReference>
<keyword evidence="3" id="KW-1185">Reference proteome</keyword>
<dbReference type="AlphaFoldDB" id="A0A656D3G0"/>
<organism evidence="2 3">
    <name type="scientific">Kryptobacter tengchongensis</name>
    <dbReference type="NCBI Taxonomy" id="1643429"/>
    <lineage>
        <taxon>Bacteria</taxon>
        <taxon>Pseudomonadati</taxon>
        <taxon>Candidatus Kryptoniota</taxon>
        <taxon>Candidatus Kryptobacter</taxon>
    </lineage>
</organism>
<evidence type="ECO:0000313" key="3">
    <source>
        <dbReference type="Proteomes" id="UP000243065"/>
    </source>
</evidence>
<protein>
    <submittedName>
        <fullName evidence="2">Uncharacterized protein</fullName>
    </submittedName>
</protein>
<proteinExistence type="predicted"/>
<feature type="transmembrane region" description="Helical" evidence="1">
    <location>
        <begin position="6"/>
        <end position="28"/>
    </location>
</feature>
<feature type="transmembrane region" description="Helical" evidence="1">
    <location>
        <begin position="194"/>
        <end position="215"/>
    </location>
</feature>
<feature type="transmembrane region" description="Helical" evidence="1">
    <location>
        <begin position="317"/>
        <end position="334"/>
    </location>
</feature>
<keyword evidence="1" id="KW-0472">Membrane</keyword>
<feature type="transmembrane region" description="Helical" evidence="1">
    <location>
        <begin position="418"/>
        <end position="436"/>
    </location>
</feature>
<feature type="transmembrane region" description="Helical" evidence="1">
    <location>
        <begin position="221"/>
        <end position="241"/>
    </location>
</feature>
<feature type="transmembrane region" description="Helical" evidence="1">
    <location>
        <begin position="64"/>
        <end position="81"/>
    </location>
</feature>
<feature type="transmembrane region" description="Helical" evidence="1">
    <location>
        <begin position="448"/>
        <end position="467"/>
    </location>
</feature>
<keyword evidence="1" id="KW-0812">Transmembrane</keyword>
<dbReference type="RefSeq" id="WP_143713345.1">
    <property type="nucleotide sequence ID" value="NZ_CZVU01000012.1"/>
</dbReference>
<gene>
    <name evidence="2" type="ORF">JGI24_00445</name>
</gene>
<feature type="transmembrane region" description="Helical" evidence="1">
    <location>
        <begin position="40"/>
        <end position="58"/>
    </location>
</feature>